<dbReference type="SUPFAM" id="SSF53474">
    <property type="entry name" value="alpha/beta-Hydrolases"/>
    <property type="match status" value="1"/>
</dbReference>
<dbReference type="EMBL" id="JXTC01000017">
    <property type="protein sequence ID" value="PON99725.1"/>
    <property type="molecule type" value="Genomic_DNA"/>
</dbReference>
<evidence type="ECO:0000256" key="5">
    <source>
        <dbReference type="ARBA" id="ARBA00022801"/>
    </source>
</evidence>
<dbReference type="AlphaFoldDB" id="A0A2P5FPJ4"/>
<keyword evidence="8" id="KW-0443">Lipid metabolism</keyword>
<organism evidence="10 11">
    <name type="scientific">Trema orientale</name>
    <name type="common">Charcoal tree</name>
    <name type="synonym">Celtis orientalis</name>
    <dbReference type="NCBI Taxonomy" id="63057"/>
    <lineage>
        <taxon>Eukaryota</taxon>
        <taxon>Viridiplantae</taxon>
        <taxon>Streptophyta</taxon>
        <taxon>Embryophyta</taxon>
        <taxon>Tracheophyta</taxon>
        <taxon>Spermatophyta</taxon>
        <taxon>Magnoliopsida</taxon>
        <taxon>eudicotyledons</taxon>
        <taxon>Gunneridae</taxon>
        <taxon>Pentapetalae</taxon>
        <taxon>rosids</taxon>
        <taxon>fabids</taxon>
        <taxon>Rosales</taxon>
        <taxon>Cannabaceae</taxon>
        <taxon>Trema</taxon>
    </lineage>
</organism>
<keyword evidence="7" id="KW-0442">Lipid degradation</keyword>
<dbReference type="Proteomes" id="UP000237000">
    <property type="component" value="Unassembled WGS sequence"/>
</dbReference>
<evidence type="ECO:0000256" key="7">
    <source>
        <dbReference type="ARBA" id="ARBA00022963"/>
    </source>
</evidence>
<evidence type="ECO:0000256" key="4">
    <source>
        <dbReference type="ARBA" id="ARBA00022640"/>
    </source>
</evidence>
<keyword evidence="3" id="KW-0150">Chloroplast</keyword>
<evidence type="ECO:0000313" key="11">
    <source>
        <dbReference type="Proteomes" id="UP000237000"/>
    </source>
</evidence>
<sequence length="446" mass="49100">MRLCYSYRALNSVTTTPLPSSSTTTTTTTSTVIEPPTTTRFRTKNDSCLRMRSLIGTTTLTKNDVTESATTCRLSPPKLGKRWREYQGSGDWEGLLDPLDDALRCEILRYGQFVDAAYRAFEFDPISPAYATCRFPKNALLTRTGLGRSGYRVTKNLHATCGVQTPGWIERLPSWMSVRSSWIGYVAVCQDKEEIARLGRRDVVIALRGTATSLEWLENLHTKLTDLPTHVGPSGSGPMVESGFFSLYTSSTATCASLQHAIREEVARVVQSYGAEPLSLTITGHSLGAALAILSAYDITTTFADVAPMVSVFSFGGPRVGNKSLRCKLEGSGSKILRIVNSDDLVTKVPGFVFRDDQDDDVAKKYDIHMANIPSWIQKSVKGTQWGYADVGQELKLSSKESPHLNKINFATCHDLKTYLHLVNGFVSSTCPFRATKEVLPTHLIS</sequence>
<dbReference type="GO" id="GO:0016042">
    <property type="term" value="P:lipid catabolic process"/>
    <property type="evidence" value="ECO:0007669"/>
    <property type="project" value="UniProtKB-KW"/>
</dbReference>
<gene>
    <name evidence="10" type="ORF">TorRG33x02_044900</name>
</gene>
<evidence type="ECO:0000313" key="10">
    <source>
        <dbReference type="EMBL" id="PON99725.1"/>
    </source>
</evidence>
<reference evidence="11" key="1">
    <citation type="submission" date="2016-06" db="EMBL/GenBank/DDBJ databases">
        <title>Parallel loss of symbiosis genes in relatives of nitrogen-fixing non-legume Parasponia.</title>
        <authorList>
            <person name="Van Velzen R."/>
            <person name="Holmer R."/>
            <person name="Bu F."/>
            <person name="Rutten L."/>
            <person name="Van Zeijl A."/>
            <person name="Liu W."/>
            <person name="Santuari L."/>
            <person name="Cao Q."/>
            <person name="Sharma T."/>
            <person name="Shen D."/>
            <person name="Roswanjaya Y."/>
            <person name="Wardhani T."/>
            <person name="Kalhor M.S."/>
            <person name="Jansen J."/>
            <person name="Van den Hoogen J."/>
            <person name="Gungor B."/>
            <person name="Hartog M."/>
            <person name="Hontelez J."/>
            <person name="Verver J."/>
            <person name="Yang W.-C."/>
            <person name="Schijlen E."/>
            <person name="Repin R."/>
            <person name="Schilthuizen M."/>
            <person name="Schranz E."/>
            <person name="Heidstra R."/>
            <person name="Miyata K."/>
            <person name="Fedorova E."/>
            <person name="Kohlen W."/>
            <person name="Bisseling T."/>
            <person name="Smit S."/>
            <person name="Geurts R."/>
        </authorList>
    </citation>
    <scope>NUCLEOTIDE SEQUENCE [LARGE SCALE GENOMIC DNA]</scope>
    <source>
        <strain evidence="11">cv. RG33-2</strain>
    </source>
</reference>
<feature type="domain" description="Fungal lipase-type" evidence="9">
    <location>
        <begin position="204"/>
        <end position="352"/>
    </location>
</feature>
<evidence type="ECO:0000256" key="3">
    <source>
        <dbReference type="ARBA" id="ARBA00022528"/>
    </source>
</evidence>
<keyword evidence="11" id="KW-1185">Reference proteome</keyword>
<dbReference type="PANTHER" id="PTHR31403:SF8">
    <property type="entry name" value="PHOSPHOLIPASE A(1) DAD1, CHLOROPLASTIC-LIKE"/>
    <property type="match status" value="1"/>
</dbReference>
<dbReference type="InterPro" id="IPR002921">
    <property type="entry name" value="Fungal_lipase-type"/>
</dbReference>
<keyword evidence="6" id="KW-0809">Transit peptide</keyword>
<evidence type="ECO:0000256" key="6">
    <source>
        <dbReference type="ARBA" id="ARBA00022946"/>
    </source>
</evidence>
<dbReference type="STRING" id="63057.A0A2P5FPJ4"/>
<dbReference type="InterPro" id="IPR029058">
    <property type="entry name" value="AB_hydrolase_fold"/>
</dbReference>
<dbReference type="GO" id="GO:0008970">
    <property type="term" value="F:phospholipase A1 activity"/>
    <property type="evidence" value="ECO:0007669"/>
    <property type="project" value="UniProtKB-ARBA"/>
</dbReference>
<dbReference type="OrthoDB" id="426718at2759"/>
<evidence type="ECO:0000259" key="9">
    <source>
        <dbReference type="Pfam" id="PF01764"/>
    </source>
</evidence>
<dbReference type="InParanoid" id="A0A2P5FPJ4"/>
<comment type="subcellular location">
    <subcellularLocation>
        <location evidence="1">Plastid</location>
        <location evidence="1">Chloroplast</location>
    </subcellularLocation>
</comment>
<protein>
    <submittedName>
        <fullName evidence="10">Fungal lipase-like domain containing protein</fullName>
    </submittedName>
</protein>
<dbReference type="Pfam" id="PF01764">
    <property type="entry name" value="Lipase_3"/>
    <property type="match status" value="1"/>
</dbReference>
<evidence type="ECO:0000256" key="1">
    <source>
        <dbReference type="ARBA" id="ARBA00004229"/>
    </source>
</evidence>
<dbReference type="Gene3D" id="3.40.50.1820">
    <property type="entry name" value="alpha/beta hydrolase"/>
    <property type="match status" value="1"/>
</dbReference>
<keyword evidence="5" id="KW-0378">Hydrolase</keyword>
<dbReference type="CDD" id="cd00519">
    <property type="entry name" value="Lipase_3"/>
    <property type="match status" value="1"/>
</dbReference>
<dbReference type="GO" id="GO:0047714">
    <property type="term" value="F:galactolipase activity"/>
    <property type="evidence" value="ECO:0007669"/>
    <property type="project" value="UniProtKB-ARBA"/>
</dbReference>
<comment type="caution">
    <text evidence="10">The sequence shown here is derived from an EMBL/GenBank/DDBJ whole genome shotgun (WGS) entry which is preliminary data.</text>
</comment>
<dbReference type="GO" id="GO:0009507">
    <property type="term" value="C:chloroplast"/>
    <property type="evidence" value="ECO:0007669"/>
    <property type="project" value="UniProtKB-SubCell"/>
</dbReference>
<accession>A0A2P5FPJ4</accession>
<name>A0A2P5FPJ4_TREOI</name>
<proteinExistence type="inferred from homology"/>
<dbReference type="PANTHER" id="PTHR31403">
    <property type="entry name" value="PHOSPHOLIPASE A1-IBETA2, CHLOROPLASTIC"/>
    <property type="match status" value="1"/>
</dbReference>
<keyword evidence="4" id="KW-0934">Plastid</keyword>
<evidence type="ECO:0000256" key="8">
    <source>
        <dbReference type="ARBA" id="ARBA00023098"/>
    </source>
</evidence>
<evidence type="ECO:0000256" key="2">
    <source>
        <dbReference type="ARBA" id="ARBA00010701"/>
    </source>
</evidence>
<comment type="similarity">
    <text evidence="2">Belongs to the AB hydrolase superfamily. Lipase family.</text>
</comment>